<keyword evidence="1" id="KW-0732">Signal</keyword>
<dbReference type="Proteomes" id="UP001652581">
    <property type="component" value="Chromosome 19"/>
</dbReference>
<gene>
    <name evidence="4" type="primary">BPIFA3</name>
</gene>
<protein>
    <submittedName>
        <fullName evidence="4">BPI fold-containing family A member 3 isoform X1</fullName>
    </submittedName>
</protein>
<accession>A0ABM5BUQ4</accession>
<evidence type="ECO:0000313" key="4">
    <source>
        <dbReference type="RefSeq" id="XP_072800136.1"/>
    </source>
</evidence>
<dbReference type="InterPro" id="IPR032946">
    <property type="entry name" value="Bpifa3"/>
</dbReference>
<reference evidence="4" key="1">
    <citation type="submission" date="2025-08" db="UniProtKB">
        <authorList>
            <consortium name="RefSeq"/>
        </authorList>
    </citation>
    <scope>IDENTIFICATION</scope>
</reference>
<proteinExistence type="predicted"/>
<dbReference type="InterPro" id="IPR017942">
    <property type="entry name" value="Lipid-bd_serum_glycop_N"/>
</dbReference>
<dbReference type="SUPFAM" id="SSF55394">
    <property type="entry name" value="Bactericidal permeability-increasing protein, BPI"/>
    <property type="match status" value="1"/>
</dbReference>
<feature type="domain" description="Lipid-binding serum glycoprotein N-terminal" evidence="2">
    <location>
        <begin position="145"/>
        <end position="280"/>
    </location>
</feature>
<sequence length="300" mass="33986">MHSLWRLLVILGLLALPSALHKQHWPSLVKAHTDSKSALATIIAQGLMKHNTESRIQNIRSLDSLNASGQMVPGVVGWLIGSKSLQQHAEGSCYNNSLSPYCVPAPRLGTGNTVINRPTVLAFWDPTSLSVRETMKVNKSFQVKGCNMKTNLASANITNVQLDYGRIRTSFHKEWFLANISLGFDIDLRLPFNNQIIRTHAHMNLAVEFRLEKDEFGRRDLVIGHCRVEPSSVHTKFLTEDIPPKIKHFLRNLRENLEKVIPHLIESQVCPLIDEILRQLDVKLLKSLMEQETAHELNQF</sequence>
<dbReference type="GeneID" id="102545440"/>
<evidence type="ECO:0000313" key="3">
    <source>
        <dbReference type="Proteomes" id="UP001652581"/>
    </source>
</evidence>
<name>A0ABM5BUQ4_VICPA</name>
<evidence type="ECO:0000259" key="2">
    <source>
        <dbReference type="Pfam" id="PF01273"/>
    </source>
</evidence>
<dbReference type="PANTHER" id="PTHR47736:SF1">
    <property type="entry name" value="BPI FOLD-CONTAINING FAMILY A MEMBER 3"/>
    <property type="match status" value="1"/>
</dbReference>
<evidence type="ECO:0000256" key="1">
    <source>
        <dbReference type="SAM" id="SignalP"/>
    </source>
</evidence>
<feature type="chain" id="PRO_5045074708" evidence="1">
    <location>
        <begin position="20"/>
        <end position="300"/>
    </location>
</feature>
<dbReference type="RefSeq" id="XP_072800136.1">
    <property type="nucleotide sequence ID" value="XM_072944035.1"/>
</dbReference>
<dbReference type="Gene3D" id="3.15.10.10">
    <property type="entry name" value="Bactericidal permeability-increasing protein, domain 1"/>
    <property type="match status" value="2"/>
</dbReference>
<dbReference type="PANTHER" id="PTHR47736">
    <property type="entry name" value="BPI FOLD-CONTAINING FAMILY A MEMBER 3"/>
    <property type="match status" value="1"/>
</dbReference>
<organism evidence="3 4">
    <name type="scientific">Vicugna pacos</name>
    <name type="common">Alpaca</name>
    <name type="synonym">Lama pacos</name>
    <dbReference type="NCBI Taxonomy" id="30538"/>
    <lineage>
        <taxon>Eukaryota</taxon>
        <taxon>Metazoa</taxon>
        <taxon>Chordata</taxon>
        <taxon>Craniata</taxon>
        <taxon>Vertebrata</taxon>
        <taxon>Euteleostomi</taxon>
        <taxon>Mammalia</taxon>
        <taxon>Eutheria</taxon>
        <taxon>Laurasiatheria</taxon>
        <taxon>Artiodactyla</taxon>
        <taxon>Tylopoda</taxon>
        <taxon>Camelidae</taxon>
        <taxon>Vicugna</taxon>
    </lineage>
</organism>
<feature type="signal peptide" evidence="1">
    <location>
        <begin position="1"/>
        <end position="19"/>
    </location>
</feature>
<keyword evidence="3" id="KW-1185">Reference proteome</keyword>
<dbReference type="InterPro" id="IPR017943">
    <property type="entry name" value="Bactericidal_perm-incr_a/b_dom"/>
</dbReference>
<dbReference type="Pfam" id="PF01273">
    <property type="entry name" value="LBP_BPI_CETP"/>
    <property type="match status" value="1"/>
</dbReference>